<dbReference type="RefSeq" id="WP_160610883.1">
    <property type="nucleotide sequence ID" value="NZ_WTZA01000001.1"/>
</dbReference>
<reference evidence="2 3" key="1">
    <citation type="submission" date="2019-12" db="EMBL/GenBank/DDBJ databases">
        <title>Genomic-based taxomic classification of the family Erythrobacteraceae.</title>
        <authorList>
            <person name="Xu L."/>
        </authorList>
    </citation>
    <scope>NUCLEOTIDE SEQUENCE [LARGE SCALE GENOMIC DNA]</scope>
    <source>
        <strain evidence="2 3">100921-2</strain>
    </source>
</reference>
<name>A0A6I4TGG3_9SPHN</name>
<keyword evidence="1" id="KW-0472">Membrane</keyword>
<evidence type="ECO:0000256" key="1">
    <source>
        <dbReference type="SAM" id="Phobius"/>
    </source>
</evidence>
<dbReference type="Proteomes" id="UP000439522">
    <property type="component" value="Unassembled WGS sequence"/>
</dbReference>
<feature type="transmembrane region" description="Helical" evidence="1">
    <location>
        <begin position="35"/>
        <end position="53"/>
    </location>
</feature>
<accession>A0A6I4TGG3</accession>
<evidence type="ECO:0000313" key="2">
    <source>
        <dbReference type="EMBL" id="MXO75215.1"/>
    </source>
</evidence>
<evidence type="ECO:0008006" key="4">
    <source>
        <dbReference type="Google" id="ProtNLM"/>
    </source>
</evidence>
<sequence length="68" mass="7107">MKRPARAVLAWPMTFACAILAGLVLGLVGDGAPDILSWALLGAVPLAIAIAWSRRARSAPSPKGRSLR</sequence>
<dbReference type="EMBL" id="WTZA01000001">
    <property type="protein sequence ID" value="MXO75215.1"/>
    <property type="molecule type" value="Genomic_DNA"/>
</dbReference>
<feature type="transmembrane region" description="Helical" evidence="1">
    <location>
        <begin position="7"/>
        <end position="29"/>
    </location>
</feature>
<evidence type="ECO:0000313" key="3">
    <source>
        <dbReference type="Proteomes" id="UP000439522"/>
    </source>
</evidence>
<gene>
    <name evidence="2" type="ORF">GRI40_08300</name>
</gene>
<organism evidence="2 3">
    <name type="scientific">Tsuneonella aeria</name>
    <dbReference type="NCBI Taxonomy" id="1837929"/>
    <lineage>
        <taxon>Bacteria</taxon>
        <taxon>Pseudomonadati</taxon>
        <taxon>Pseudomonadota</taxon>
        <taxon>Alphaproteobacteria</taxon>
        <taxon>Sphingomonadales</taxon>
        <taxon>Erythrobacteraceae</taxon>
        <taxon>Tsuneonella</taxon>
    </lineage>
</organism>
<keyword evidence="1" id="KW-0812">Transmembrane</keyword>
<protein>
    <recommendedName>
        <fullName evidence="4">DUF4175 domain-containing protein</fullName>
    </recommendedName>
</protein>
<keyword evidence="1" id="KW-1133">Transmembrane helix</keyword>
<keyword evidence="3" id="KW-1185">Reference proteome</keyword>
<proteinExistence type="predicted"/>
<comment type="caution">
    <text evidence="2">The sequence shown here is derived from an EMBL/GenBank/DDBJ whole genome shotgun (WGS) entry which is preliminary data.</text>
</comment>
<dbReference type="AlphaFoldDB" id="A0A6I4TGG3"/>
<dbReference type="PROSITE" id="PS51257">
    <property type="entry name" value="PROKAR_LIPOPROTEIN"/>
    <property type="match status" value="1"/>
</dbReference>